<protein>
    <submittedName>
        <fullName evidence="1">Tail connector protein</fullName>
    </submittedName>
</protein>
<accession>A0A8S5TWE2</accession>
<evidence type="ECO:0000313" key="1">
    <source>
        <dbReference type="EMBL" id="DAF86524.1"/>
    </source>
</evidence>
<dbReference type="EMBL" id="BK015947">
    <property type="protein sequence ID" value="DAF86524.1"/>
    <property type="molecule type" value="Genomic_DNA"/>
</dbReference>
<dbReference type="InterPro" id="IPR021146">
    <property type="entry name" value="Phage_gp6-like_head-tail"/>
</dbReference>
<sequence>MIEDLELLLGMEDVDSKTYRRLELIVNATRSRLKFFLGGLDPPKEMDYIILEVSVIRYNRIGSEGLSAHSVEGESLSWSDNDFSGYMDDIRAYLDSLAEVKKGKVKFL</sequence>
<reference evidence="1" key="1">
    <citation type="journal article" date="2021" name="Proc. Natl. Acad. Sci. U.S.A.">
        <title>A Catalog of Tens of Thousands of Viruses from Human Metagenomes Reveals Hidden Associations with Chronic Diseases.</title>
        <authorList>
            <person name="Tisza M.J."/>
            <person name="Buck C.B."/>
        </authorList>
    </citation>
    <scope>NUCLEOTIDE SEQUENCE</scope>
    <source>
        <strain evidence="1">CtkI07</strain>
    </source>
</reference>
<organism evidence="1">
    <name type="scientific">Siphoviridae sp. ctkI07</name>
    <dbReference type="NCBI Taxonomy" id="2825640"/>
    <lineage>
        <taxon>Viruses</taxon>
        <taxon>Duplodnaviria</taxon>
        <taxon>Heunggongvirae</taxon>
        <taxon>Uroviricota</taxon>
        <taxon>Caudoviricetes</taxon>
    </lineage>
</organism>
<name>A0A8S5TWE2_9CAUD</name>
<dbReference type="Pfam" id="PF05135">
    <property type="entry name" value="Phage_connect_1"/>
    <property type="match status" value="1"/>
</dbReference>
<proteinExistence type="predicted"/>